<dbReference type="InterPro" id="IPR025558">
    <property type="entry name" value="DUF4283"/>
</dbReference>
<feature type="domain" description="DUF4283" evidence="2">
    <location>
        <begin position="116"/>
        <end position="197"/>
    </location>
</feature>
<sequence length="226" mass="24561">MIGNFQGDDDSDPSDGRARDKQTEGLDVGVAVVSDGSLEGGGTLAPSMEGEAGLGEKKGSPEKSSSKVFDGKDKVLYSQILAEEGSTSVLNHEFVVKDGVAELVIPAELMEDANPLWKCFVVGYFMNTAPHIGSVHATVNRIWSSVGKESRIHVQFIGKTIVLFRIEDASTRSRVLNRKFWHISEVPLMVGEWTPETARSPLDLSAMPLWVDLQNVPGALYKNRCG</sequence>
<dbReference type="AlphaFoldDB" id="A0A8S9QMQ7"/>
<gene>
    <name evidence="3" type="ORF">F2Q69_00022475</name>
</gene>
<feature type="region of interest" description="Disordered" evidence="1">
    <location>
        <begin position="1"/>
        <end position="68"/>
    </location>
</feature>
<dbReference type="InterPro" id="IPR040256">
    <property type="entry name" value="At4g02000-like"/>
</dbReference>
<accession>A0A8S9QMQ7</accession>
<feature type="compositionally biased region" description="Basic and acidic residues" evidence="1">
    <location>
        <begin position="54"/>
        <end position="68"/>
    </location>
</feature>
<name>A0A8S9QMQ7_BRACR</name>
<evidence type="ECO:0000259" key="2">
    <source>
        <dbReference type="Pfam" id="PF14111"/>
    </source>
</evidence>
<feature type="compositionally biased region" description="Basic and acidic residues" evidence="1">
    <location>
        <begin position="14"/>
        <end position="24"/>
    </location>
</feature>
<dbReference type="Proteomes" id="UP000712600">
    <property type="component" value="Unassembled WGS sequence"/>
</dbReference>
<dbReference type="Pfam" id="PF14111">
    <property type="entry name" value="DUF4283"/>
    <property type="match status" value="1"/>
</dbReference>
<reference evidence="3" key="1">
    <citation type="submission" date="2019-12" db="EMBL/GenBank/DDBJ databases">
        <title>Genome sequencing and annotation of Brassica cretica.</title>
        <authorList>
            <person name="Studholme D.J."/>
            <person name="Sarris P."/>
        </authorList>
    </citation>
    <scope>NUCLEOTIDE SEQUENCE</scope>
    <source>
        <strain evidence="3">PFS-109/04</strain>
        <tissue evidence="3">Leaf</tissue>
    </source>
</reference>
<dbReference type="EMBL" id="QGKX02001290">
    <property type="protein sequence ID" value="KAF3541991.1"/>
    <property type="molecule type" value="Genomic_DNA"/>
</dbReference>
<organism evidence="3 4">
    <name type="scientific">Brassica cretica</name>
    <name type="common">Mustard</name>
    <dbReference type="NCBI Taxonomy" id="69181"/>
    <lineage>
        <taxon>Eukaryota</taxon>
        <taxon>Viridiplantae</taxon>
        <taxon>Streptophyta</taxon>
        <taxon>Embryophyta</taxon>
        <taxon>Tracheophyta</taxon>
        <taxon>Spermatophyta</taxon>
        <taxon>Magnoliopsida</taxon>
        <taxon>eudicotyledons</taxon>
        <taxon>Gunneridae</taxon>
        <taxon>Pentapetalae</taxon>
        <taxon>rosids</taxon>
        <taxon>malvids</taxon>
        <taxon>Brassicales</taxon>
        <taxon>Brassicaceae</taxon>
        <taxon>Brassiceae</taxon>
        <taxon>Brassica</taxon>
    </lineage>
</organism>
<protein>
    <recommendedName>
        <fullName evidence="2">DUF4283 domain-containing protein</fullName>
    </recommendedName>
</protein>
<evidence type="ECO:0000313" key="4">
    <source>
        <dbReference type="Proteomes" id="UP000712600"/>
    </source>
</evidence>
<evidence type="ECO:0000256" key="1">
    <source>
        <dbReference type="SAM" id="MobiDB-lite"/>
    </source>
</evidence>
<dbReference type="PANTHER" id="PTHR31286">
    <property type="entry name" value="GLYCINE-RICH CELL WALL STRUCTURAL PROTEIN 1.8-LIKE"/>
    <property type="match status" value="1"/>
</dbReference>
<dbReference type="PANTHER" id="PTHR31286:SF148">
    <property type="entry name" value="DUF4283 DOMAIN-CONTAINING PROTEIN"/>
    <property type="match status" value="1"/>
</dbReference>
<evidence type="ECO:0000313" key="3">
    <source>
        <dbReference type="EMBL" id="KAF3541991.1"/>
    </source>
</evidence>
<comment type="caution">
    <text evidence="3">The sequence shown here is derived from an EMBL/GenBank/DDBJ whole genome shotgun (WGS) entry which is preliminary data.</text>
</comment>
<proteinExistence type="predicted"/>